<feature type="compositionally biased region" description="Gly residues" evidence="1">
    <location>
        <begin position="1601"/>
        <end position="1610"/>
    </location>
</feature>
<feature type="compositionally biased region" description="Basic and acidic residues" evidence="1">
    <location>
        <begin position="1"/>
        <end position="13"/>
    </location>
</feature>
<feature type="compositionally biased region" description="Polar residues" evidence="1">
    <location>
        <begin position="163"/>
        <end position="174"/>
    </location>
</feature>
<feature type="region of interest" description="Disordered" evidence="1">
    <location>
        <begin position="1154"/>
        <end position="1178"/>
    </location>
</feature>
<reference evidence="2 3" key="1">
    <citation type="journal article" date="2016" name="BMC Genomics">
        <title>Comparative genomics reveals Cyclospora cayetanensis possesses coccidia-like metabolism and invasion components but unique surface antigens.</title>
        <authorList>
            <person name="Liu S."/>
            <person name="Wang L."/>
            <person name="Zheng H."/>
            <person name="Xu Z."/>
            <person name="Roellig D.M."/>
            <person name="Li N."/>
            <person name="Frace M.A."/>
            <person name="Tang K."/>
            <person name="Arrowood M.J."/>
            <person name="Moss D.M."/>
            <person name="Zhang L."/>
            <person name="Feng Y."/>
            <person name="Xiao L."/>
        </authorList>
    </citation>
    <scope>NUCLEOTIDE SEQUENCE [LARGE SCALE GENOMIC DNA]</scope>
    <source>
        <strain evidence="2 3">CHN_HEN01</strain>
    </source>
</reference>
<feature type="compositionally biased region" description="Low complexity" evidence="1">
    <location>
        <begin position="2008"/>
        <end position="2019"/>
    </location>
</feature>
<feature type="compositionally biased region" description="Polar residues" evidence="1">
    <location>
        <begin position="1450"/>
        <end position="1464"/>
    </location>
</feature>
<feature type="compositionally biased region" description="Basic and acidic residues" evidence="1">
    <location>
        <begin position="946"/>
        <end position="956"/>
    </location>
</feature>
<dbReference type="EMBL" id="JROU02001987">
    <property type="protein sequence ID" value="OEH74626.1"/>
    <property type="molecule type" value="Genomic_DNA"/>
</dbReference>
<gene>
    <name evidence="2" type="ORF">cyc_02769</name>
</gene>
<dbReference type="Proteomes" id="UP000095192">
    <property type="component" value="Unassembled WGS sequence"/>
</dbReference>
<feature type="region of interest" description="Disordered" evidence="1">
    <location>
        <begin position="1"/>
        <end position="94"/>
    </location>
</feature>
<dbReference type="InParanoid" id="A0A1D3CTW6"/>
<feature type="compositionally biased region" description="Basic and acidic residues" evidence="1">
    <location>
        <begin position="51"/>
        <end position="64"/>
    </location>
</feature>
<organism evidence="2 3">
    <name type="scientific">Cyclospora cayetanensis</name>
    <dbReference type="NCBI Taxonomy" id="88456"/>
    <lineage>
        <taxon>Eukaryota</taxon>
        <taxon>Sar</taxon>
        <taxon>Alveolata</taxon>
        <taxon>Apicomplexa</taxon>
        <taxon>Conoidasida</taxon>
        <taxon>Coccidia</taxon>
        <taxon>Eucoccidiorida</taxon>
        <taxon>Eimeriorina</taxon>
        <taxon>Eimeriidae</taxon>
        <taxon>Cyclospora</taxon>
    </lineage>
</organism>
<evidence type="ECO:0000313" key="3">
    <source>
        <dbReference type="Proteomes" id="UP000095192"/>
    </source>
</evidence>
<feature type="region of interest" description="Disordered" evidence="1">
    <location>
        <begin position="1601"/>
        <end position="1653"/>
    </location>
</feature>
<keyword evidence="3" id="KW-1185">Reference proteome</keyword>
<feature type="compositionally biased region" description="Polar residues" evidence="1">
    <location>
        <begin position="701"/>
        <end position="719"/>
    </location>
</feature>
<feature type="region of interest" description="Disordered" evidence="1">
    <location>
        <begin position="701"/>
        <end position="731"/>
    </location>
</feature>
<feature type="region of interest" description="Disordered" evidence="1">
    <location>
        <begin position="1414"/>
        <end position="1474"/>
    </location>
</feature>
<evidence type="ECO:0000256" key="1">
    <source>
        <dbReference type="SAM" id="MobiDB-lite"/>
    </source>
</evidence>
<comment type="caution">
    <text evidence="2">The sequence shown here is derived from an EMBL/GenBank/DDBJ whole genome shotgun (WGS) entry which is preliminary data.</text>
</comment>
<feature type="region of interest" description="Disordered" evidence="1">
    <location>
        <begin position="1007"/>
        <end position="1118"/>
    </location>
</feature>
<feature type="region of interest" description="Disordered" evidence="1">
    <location>
        <begin position="1360"/>
        <end position="1395"/>
    </location>
</feature>
<feature type="region of interest" description="Disordered" evidence="1">
    <location>
        <begin position="2231"/>
        <end position="2256"/>
    </location>
</feature>
<feature type="region of interest" description="Disordered" evidence="1">
    <location>
        <begin position="799"/>
        <end position="823"/>
    </location>
</feature>
<proteinExistence type="predicted"/>
<accession>A0A1D3CTW6</accession>
<feature type="compositionally biased region" description="Low complexity" evidence="1">
    <location>
        <begin position="1379"/>
        <end position="1391"/>
    </location>
</feature>
<dbReference type="VEuPathDB" id="ToxoDB:cyc_02769"/>
<feature type="region of interest" description="Disordered" evidence="1">
    <location>
        <begin position="1983"/>
        <end position="2026"/>
    </location>
</feature>
<feature type="compositionally biased region" description="Gly residues" evidence="1">
    <location>
        <begin position="1618"/>
        <end position="1629"/>
    </location>
</feature>
<feature type="region of interest" description="Disordered" evidence="1">
    <location>
        <begin position="935"/>
        <end position="986"/>
    </location>
</feature>
<feature type="compositionally biased region" description="Low complexity" evidence="1">
    <location>
        <begin position="574"/>
        <end position="600"/>
    </location>
</feature>
<name>A0A1D3CTW6_9EIME</name>
<feature type="region of interest" description="Disordered" evidence="1">
    <location>
        <begin position="1857"/>
        <end position="1910"/>
    </location>
</feature>
<feature type="compositionally biased region" description="Low complexity" evidence="1">
    <location>
        <begin position="663"/>
        <end position="683"/>
    </location>
</feature>
<evidence type="ECO:0000313" key="2">
    <source>
        <dbReference type="EMBL" id="OEH74626.1"/>
    </source>
</evidence>
<sequence length="2264" mass="235968">MPQQRHSCEEKTPDTSTVPQQPLSLEATNCEAGSTANEIPAAVHSTSSRLPPDRTQEGGPKEQDANCDDTPAALERQTNETPSGEPCSGRRQGLALPCPLRSLQSTFSSALQPCSDPQGFVPLSAVELPRIPPYSTAGAAGNPTEREVRLTSAAPTHWPGSDGKSQGSSACLTQDVSISPSKEPWYLPSNEAAPEPETFSNVRTRDGSWLGLSLFQLPADEKEQWLLQRSHAGHVGGEDTPAYSAWDLYSLNPPLDNEGSIDPDSRDRACLSSLSSSDSTTSCCLYTPASRTECGVHDEFDALHSDGDSPACCCTRSPGRSLNGLNEEPLSAKEDLFPQLAGNASSPPSEQPLAPPTFLSGRGEAEQSFCAPAGDVEACESVGPCIAPTVSSGCHRPEGVHFSAWQTMGARLCASRPYHIFQMPVQMLRFPSLGRVLSEGRSRCARHRGISRLSTGGRGKDARMLQTAPREKHLSMSKAMQPNIHTFGGGRRAMGCGRLQRSQERQQASGNLTLQLQWPPPRSAAYRRGGVADPQGTRDGWHHRALPTLLHSSTELHDCLPARLRASQSCTPVTTSSMSPGGCMGTGSTSSSSGGASQPTFSPPPATRLLSRYNTKSHGKQELAKGLLEDPSEEETRRRTHPPPDTPLSEEPLLGLRLQDSEPQSQAAGQQHHQPQGSAARRSSSCSLLGDSCCWRRPQLPSCSSGTSRTLPHTAASQENKGKQHCSSCRPENRVAAGYPGRGWSCFQTYPCETSQSNGGECSAEVPSSTAQLLQLDASSPVLVAETQQPEAVALACSLKPKGKPEDGGELESGSLSGREVAASGAPTLPVGDQWLADAHLVKPSCSMPSSPNVLPAADARVDNFLASAGEGSVSACGAIAERTALGEAFSAASIASSEGSGEIWKGCRSDTDSKAPQGASRGLCSEQVVQLLPAGGTSVSEGSSEPEKKQRDTCERYPGSGVFCAGSGAPQPQGKRSISSAGGDDVLPRASRLYEAGAVLLPETTRPRKTRSACVVGGWGDTEDLSPVPQKHGGSSAPPSSLEKSLRPQEGQSLGGGAANGAEEAPQQQFPVEASSAPNEDISSPAVVSTAEESPCKKQSGLAMGPPLGEGSANGSEWIPSQVEAQPAGCVSSLGTSPAAMAQGLHHAQDEALAAAGSGGSTSGMAESHAVPDSSPSPCVLTVESVKHEGAVPDAAGSLLSVTGSSDASGVGAGGGCGYKRKGGVACCLAPPAQQRLVGLQPRPPPPRVYHVVMCTRRYWRVEWVSPETGRRVYKHFGENRYGGGDRAREVAVKFWAEVRKRSADGVERGEWQGLTEVTRRVREEGVEGILEEVKAAPSPTHAQQSVAATGTALLEAEGASTDEGPLMSKSSTAAMEQTRQQQGQKQSSQMETRGSFAAGATGATTFGVFASSPHQQNQQMKPAEGYRQRGPTLRASTRSRVLREASKDSTGTATSRLTQQHQTHGEESSELAEGRLTALELHAATGEDDADTLSTVGYSQPQQADEGIAPNCEVPAHQQPFQGGLDTHGMMTQRGESALANGAQGLGSNGVPSEAVAGGITSASADWGSQVVHQPTPLSPQLPLYGSALGATQGGGAGQYWGSAGGSQGAQEIGDDSGGGKQQGGGKDLPLKRKGSGSTCSALGTPKPVTKRYRAEGHEPALPDAASWIPSQLAYSGSGGRPLTKGAIGSLPLLPTGSCGTIGYETPCQSPLAPLVDFPLGTVDATTAASLSTGASHVLSTEASRTRWSSCSGDTPLSMSSVQSPLAFQDLRGGNGPQMTIENYPANQAASTGGGGGAVYPSALHFAHCDPQLALQQQQHQHQVLQSAPSGLEGFPLSCTGDAAYRPLQQQFSTAVQTPGVRTPTAGSSVSCSRRSRCGVTPARNKGQSSGASGRSGTGGGSGGHGTRTIGRIYSLLVRGVRCWRAEWHDRASGHRKTRQYAAPKHGEQQARALCLQALCQARSVPAQLLREAQQTFAYEPTASPEQNSEPEDAPAEPVPSASTYPQPLQQQHNQLMQPPPMDQGLHLLHTQQQFQTGEGCSSNSYAQHGYFWPSAGGPSCNAFGDPSVMMDMTDQQKYGNGGELLQHHLQSGLLEGGVSLSLEAAPPADSTAEENPQAHPSGTRNLFSKDEISNQVASASFGGGRYAGSCPGEASALCNSGFDGHHGLQDCIASKREYPEAPLAPLSSLVCGGATSGGGHQGPPLVVTPQQVCGFPRTGESAPVMTKEEPTVCGNAGPVAPSTGVDGERANSWDPTFLIAQ</sequence>
<protein>
    <submittedName>
        <fullName evidence="2">Uncharacterized protein</fullName>
    </submittedName>
</protein>
<feature type="compositionally biased region" description="Polar residues" evidence="1">
    <location>
        <begin position="1067"/>
        <end position="1083"/>
    </location>
</feature>
<feature type="region of interest" description="Disordered" evidence="1">
    <location>
        <begin position="571"/>
        <end position="683"/>
    </location>
</feature>
<feature type="region of interest" description="Disordered" evidence="1">
    <location>
        <begin position="2108"/>
        <end position="2132"/>
    </location>
</feature>
<dbReference type="VEuPathDB" id="ToxoDB:LOC34619574"/>
<feature type="compositionally biased region" description="Polar residues" evidence="1">
    <location>
        <begin position="14"/>
        <end position="37"/>
    </location>
</feature>
<feature type="compositionally biased region" description="Gly residues" evidence="1">
    <location>
        <begin position="1896"/>
        <end position="1908"/>
    </location>
</feature>
<feature type="region of interest" description="Disordered" evidence="1">
    <location>
        <begin position="134"/>
        <end position="174"/>
    </location>
</feature>